<protein>
    <recommendedName>
        <fullName evidence="2 15">ATP-dependent DNA helicase RecG</fullName>
        <ecNumber evidence="13 15">5.6.2.4</ecNumber>
    </recommendedName>
</protein>
<dbReference type="Pfam" id="PF19833">
    <property type="entry name" value="RecG_dom3_C"/>
    <property type="match status" value="1"/>
</dbReference>
<keyword evidence="9 15" id="KW-0233">DNA recombination</keyword>
<dbReference type="STRING" id="1549855.AY555_08660"/>
<evidence type="ECO:0000256" key="8">
    <source>
        <dbReference type="ARBA" id="ARBA00023125"/>
    </source>
</evidence>
<dbReference type="GO" id="GO:0006281">
    <property type="term" value="P:DNA repair"/>
    <property type="evidence" value="ECO:0007669"/>
    <property type="project" value="UniProtKB-UniRule"/>
</dbReference>
<evidence type="ECO:0000256" key="6">
    <source>
        <dbReference type="ARBA" id="ARBA00022806"/>
    </source>
</evidence>
<evidence type="ECO:0000256" key="3">
    <source>
        <dbReference type="ARBA" id="ARBA00022741"/>
    </source>
</evidence>
<feature type="domain" description="Helicase C-terminal" evidence="17">
    <location>
        <begin position="463"/>
        <end position="622"/>
    </location>
</feature>
<dbReference type="AlphaFoldDB" id="A0A143DES2"/>
<evidence type="ECO:0000256" key="5">
    <source>
        <dbReference type="ARBA" id="ARBA00022801"/>
    </source>
</evidence>
<dbReference type="PANTHER" id="PTHR47964">
    <property type="entry name" value="ATP-DEPENDENT DNA HELICASE HOMOLOG RECG, CHLOROPLASTIC"/>
    <property type="match status" value="1"/>
</dbReference>
<keyword evidence="4 15" id="KW-0227">DNA damage</keyword>
<comment type="catalytic activity">
    <reaction evidence="14 15">
        <text>ATP + H2O = ADP + phosphate + H(+)</text>
        <dbReference type="Rhea" id="RHEA:13065"/>
        <dbReference type="ChEBI" id="CHEBI:15377"/>
        <dbReference type="ChEBI" id="CHEBI:15378"/>
        <dbReference type="ChEBI" id="CHEBI:30616"/>
        <dbReference type="ChEBI" id="CHEBI:43474"/>
        <dbReference type="ChEBI" id="CHEBI:456216"/>
        <dbReference type="EC" id="5.6.2.4"/>
    </reaction>
</comment>
<dbReference type="PANTHER" id="PTHR47964:SF1">
    <property type="entry name" value="ATP-DEPENDENT DNA HELICASE HOMOLOG RECG, CHLOROPLASTIC"/>
    <property type="match status" value="1"/>
</dbReference>
<evidence type="ECO:0000256" key="14">
    <source>
        <dbReference type="ARBA" id="ARBA00048988"/>
    </source>
</evidence>
<dbReference type="PROSITE" id="PS51194">
    <property type="entry name" value="HELICASE_CTER"/>
    <property type="match status" value="1"/>
</dbReference>
<dbReference type="EC" id="5.6.2.4" evidence="13 15"/>
<dbReference type="InterPro" id="IPR014001">
    <property type="entry name" value="Helicase_ATP-bd"/>
</dbReference>
<evidence type="ECO:0000256" key="11">
    <source>
        <dbReference type="ARBA" id="ARBA00023235"/>
    </source>
</evidence>
<feature type="domain" description="Helicase ATP-binding" evidence="16">
    <location>
        <begin position="283"/>
        <end position="444"/>
    </location>
</feature>
<dbReference type="InterPro" id="IPR001650">
    <property type="entry name" value="Helicase_C-like"/>
</dbReference>
<evidence type="ECO:0000259" key="17">
    <source>
        <dbReference type="PROSITE" id="PS51194"/>
    </source>
</evidence>
<dbReference type="SUPFAM" id="SSF50249">
    <property type="entry name" value="Nucleic acid-binding proteins"/>
    <property type="match status" value="1"/>
</dbReference>
<dbReference type="Gene3D" id="3.40.50.300">
    <property type="entry name" value="P-loop containing nucleotide triphosphate hydrolases"/>
    <property type="match status" value="2"/>
</dbReference>
<dbReference type="InterPro" id="IPR012340">
    <property type="entry name" value="NA-bd_OB-fold"/>
</dbReference>
<dbReference type="Pfam" id="PF00270">
    <property type="entry name" value="DEAD"/>
    <property type="match status" value="1"/>
</dbReference>
<dbReference type="NCBIfam" id="NF008168">
    <property type="entry name" value="PRK10917.2-2"/>
    <property type="match status" value="1"/>
</dbReference>
<dbReference type="KEGG" id="hjo:AY555_08660"/>
<dbReference type="RefSeq" id="WP_066135647.1">
    <property type="nucleotide sequence ID" value="NZ_CP014525.1"/>
</dbReference>
<sequence length="696" mass="76690">MRPSILNPLFCPLDSLPGLGKRLAPLYDRLTGGGGHLVDALWHFPTGIIDRRASPTIMQATNGSIATLDIIVDSHIPPARGSRAPWRIRCRDRSGYISITWFHPRKEWLEKSFPVGQRVIVSGKVDVFHDERQMAHPDHVVPPSQADSIRIVEPVYPLSAGIVNKTATKVARTALERTPELPEWINPHLINQKGWPRWKDALGTAHHPQTEDDLSSLGAARQRLAYDELLANQLALLLVRRANRKRTGRVLHGNGSLRRAVAAALPFSLTQAQQCALDEIYADMQAPDRMLRLLQGDVGSGKTVVGLMAMLNAVECGAQAALMAPTEILARQHLETLSPLAKACGIRVALLTGRDKGKPREAILQDLRDGAIAIIIGTHALFQEDVVFHDLGLAVIDEQHRFGVQQRLMLTGKGKAADVLVMTATPIPRTLTLTLYGDMDVSRLEGKPPGRKPVDTRIIGRNRLEEVIAGLERVLNTGAKAYWVCPLVEESETSDLSAAEERYAQLQEHFGHRVALVHGRMKGPDKDAVMEGFASDRHDILVATTVIEVGVNVPTATLMIIEQAERFGLAQLHQLRGRIGRGDKASVCLLLYGHPLSETARMRLETMRSTEDGFVIAEEDLRLRGGGEILGLRQSGMPEFRTADLAVHGELLATARDDARYIMEMDPELATPRGEALRILLYLFERDAAVRTLQSG</sequence>
<accession>A0A143DES2</accession>
<dbReference type="SMART" id="SM00487">
    <property type="entry name" value="DEXDc"/>
    <property type="match status" value="1"/>
</dbReference>
<evidence type="ECO:0000256" key="2">
    <source>
        <dbReference type="ARBA" id="ARBA00017846"/>
    </source>
</evidence>
<evidence type="ECO:0000256" key="7">
    <source>
        <dbReference type="ARBA" id="ARBA00022840"/>
    </source>
</evidence>
<dbReference type="InterPro" id="IPR011545">
    <property type="entry name" value="DEAD/DEAH_box_helicase_dom"/>
</dbReference>
<dbReference type="Proteomes" id="UP000076066">
    <property type="component" value="Chromosome"/>
</dbReference>
<evidence type="ECO:0000256" key="13">
    <source>
        <dbReference type="ARBA" id="ARBA00034808"/>
    </source>
</evidence>
<keyword evidence="8" id="KW-0238">DNA-binding</keyword>
<dbReference type="GO" id="GO:0043138">
    <property type="term" value="F:3'-5' DNA helicase activity"/>
    <property type="evidence" value="ECO:0007669"/>
    <property type="project" value="UniProtKB-EC"/>
</dbReference>
<dbReference type="InterPro" id="IPR004609">
    <property type="entry name" value="ATP-dep_DNA_helicase_RecG"/>
</dbReference>
<dbReference type="GO" id="GO:0003677">
    <property type="term" value="F:DNA binding"/>
    <property type="evidence" value="ECO:0007669"/>
    <property type="project" value="UniProtKB-KW"/>
</dbReference>
<dbReference type="NCBIfam" id="NF008165">
    <property type="entry name" value="PRK10917.1-3"/>
    <property type="match status" value="1"/>
</dbReference>
<dbReference type="Pfam" id="PF00271">
    <property type="entry name" value="Helicase_C"/>
    <property type="match status" value="1"/>
</dbReference>
<organism evidence="18 19">
    <name type="scientific">Haematospirillum jordaniae</name>
    <dbReference type="NCBI Taxonomy" id="1549855"/>
    <lineage>
        <taxon>Bacteria</taxon>
        <taxon>Pseudomonadati</taxon>
        <taxon>Pseudomonadota</taxon>
        <taxon>Alphaproteobacteria</taxon>
        <taxon>Rhodospirillales</taxon>
        <taxon>Novispirillaceae</taxon>
        <taxon>Haematospirillum</taxon>
    </lineage>
</organism>
<keyword evidence="10 15" id="KW-0234">DNA repair</keyword>
<evidence type="ECO:0000313" key="19">
    <source>
        <dbReference type="Proteomes" id="UP000076066"/>
    </source>
</evidence>
<dbReference type="Gene3D" id="2.40.50.140">
    <property type="entry name" value="Nucleic acid-binding proteins"/>
    <property type="match status" value="1"/>
</dbReference>
<evidence type="ECO:0000256" key="10">
    <source>
        <dbReference type="ARBA" id="ARBA00023204"/>
    </source>
</evidence>
<proteinExistence type="inferred from homology"/>
<dbReference type="GO" id="GO:0006310">
    <property type="term" value="P:DNA recombination"/>
    <property type="evidence" value="ECO:0007669"/>
    <property type="project" value="UniProtKB-UniRule"/>
</dbReference>
<comment type="similarity">
    <text evidence="1 15">Belongs to the helicase family. RecG subfamily.</text>
</comment>
<dbReference type="CDD" id="cd17992">
    <property type="entry name" value="DEXHc_RecG"/>
    <property type="match status" value="1"/>
</dbReference>
<comment type="function">
    <text evidence="15">Plays a critical role in recombination and DNA repair. Helps process Holliday junction intermediates to mature products by catalyzing branch migration. Has replication fork regression activity, unwinds stalled or blocked replication forks to make a HJ that can be resolved. Has a DNA unwinding activity characteristic of a DNA helicase with 3'-5' polarity.</text>
</comment>
<dbReference type="OrthoDB" id="9804325at2"/>
<dbReference type="GO" id="GO:0016887">
    <property type="term" value="F:ATP hydrolysis activity"/>
    <property type="evidence" value="ECO:0007669"/>
    <property type="project" value="RHEA"/>
</dbReference>
<keyword evidence="6 15" id="KW-0347">Helicase</keyword>
<dbReference type="InterPro" id="IPR033454">
    <property type="entry name" value="RecG_wedge"/>
</dbReference>
<evidence type="ECO:0000256" key="4">
    <source>
        <dbReference type="ARBA" id="ARBA00022763"/>
    </source>
</evidence>
<keyword evidence="7 15" id="KW-0067">ATP-binding</keyword>
<dbReference type="SMART" id="SM00490">
    <property type="entry name" value="HELICc"/>
    <property type="match status" value="1"/>
</dbReference>
<name>A0A143DES2_9PROT</name>
<gene>
    <name evidence="18" type="ORF">AY555_08660</name>
</gene>
<dbReference type="InterPro" id="IPR027417">
    <property type="entry name" value="P-loop_NTPase"/>
</dbReference>
<reference evidence="18 19" key="1">
    <citation type="submission" date="2016-02" db="EMBL/GenBank/DDBJ databases">
        <title>Complete Genome of H5569, the type strain of the newly described species Haematospirillium jordaniae.</title>
        <authorList>
            <person name="Nicholson A.C."/>
            <person name="Humrighouse B.W."/>
            <person name="Loparov V."/>
            <person name="McQuiston J.R."/>
        </authorList>
    </citation>
    <scope>NUCLEOTIDE SEQUENCE [LARGE SCALE GENOMIC DNA]</scope>
    <source>
        <strain evidence="18 19">H5569</strain>
    </source>
</reference>
<dbReference type="GO" id="GO:0005524">
    <property type="term" value="F:ATP binding"/>
    <property type="evidence" value="ECO:0007669"/>
    <property type="project" value="UniProtKB-KW"/>
</dbReference>
<dbReference type="GeneID" id="53317225"/>
<comment type="catalytic activity">
    <reaction evidence="12 15">
        <text>Couples ATP hydrolysis with the unwinding of duplex DNA by translocating in the 3'-5' direction.</text>
        <dbReference type="EC" id="5.6.2.4"/>
    </reaction>
</comment>
<dbReference type="CDD" id="cd04488">
    <property type="entry name" value="RecG_wedge_OBF"/>
    <property type="match status" value="1"/>
</dbReference>
<dbReference type="PROSITE" id="PS51192">
    <property type="entry name" value="HELICASE_ATP_BIND_1"/>
    <property type="match status" value="1"/>
</dbReference>
<keyword evidence="5 15" id="KW-0378">Hydrolase</keyword>
<keyword evidence="19" id="KW-1185">Reference proteome</keyword>
<dbReference type="EMBL" id="CP014525">
    <property type="protein sequence ID" value="AMW35231.1"/>
    <property type="molecule type" value="Genomic_DNA"/>
</dbReference>
<keyword evidence="11" id="KW-0413">Isomerase</keyword>
<evidence type="ECO:0000256" key="15">
    <source>
        <dbReference type="RuleBase" id="RU363016"/>
    </source>
</evidence>
<dbReference type="Pfam" id="PF17191">
    <property type="entry name" value="RecG_wedge"/>
    <property type="match status" value="1"/>
</dbReference>
<dbReference type="SUPFAM" id="SSF52540">
    <property type="entry name" value="P-loop containing nucleoside triphosphate hydrolases"/>
    <property type="match status" value="2"/>
</dbReference>
<dbReference type="InterPro" id="IPR047112">
    <property type="entry name" value="RecG/Mfd"/>
</dbReference>
<evidence type="ECO:0000313" key="18">
    <source>
        <dbReference type="EMBL" id="AMW35231.1"/>
    </source>
</evidence>
<evidence type="ECO:0000259" key="16">
    <source>
        <dbReference type="PROSITE" id="PS51192"/>
    </source>
</evidence>
<dbReference type="NCBIfam" id="NF008164">
    <property type="entry name" value="PRK10917.1-2"/>
    <property type="match status" value="1"/>
</dbReference>
<evidence type="ECO:0000256" key="9">
    <source>
        <dbReference type="ARBA" id="ARBA00023172"/>
    </source>
</evidence>
<keyword evidence="3 15" id="KW-0547">Nucleotide-binding</keyword>
<dbReference type="NCBIfam" id="TIGR00643">
    <property type="entry name" value="recG"/>
    <property type="match status" value="1"/>
</dbReference>
<dbReference type="InterPro" id="IPR045562">
    <property type="entry name" value="RecG_dom3_C"/>
</dbReference>
<evidence type="ECO:0000256" key="12">
    <source>
        <dbReference type="ARBA" id="ARBA00034617"/>
    </source>
</evidence>
<evidence type="ECO:0000256" key="1">
    <source>
        <dbReference type="ARBA" id="ARBA00007504"/>
    </source>
</evidence>